<dbReference type="AlphaFoldDB" id="A0A0A9GPW3"/>
<name>A0A0A9GPW3_ARUDO</name>
<protein>
    <submittedName>
        <fullName evidence="1">KAK</fullName>
    </submittedName>
</protein>
<organism evidence="1">
    <name type="scientific">Arundo donax</name>
    <name type="common">Giant reed</name>
    <name type="synonym">Donax arundinaceus</name>
    <dbReference type="NCBI Taxonomy" id="35708"/>
    <lineage>
        <taxon>Eukaryota</taxon>
        <taxon>Viridiplantae</taxon>
        <taxon>Streptophyta</taxon>
        <taxon>Embryophyta</taxon>
        <taxon>Tracheophyta</taxon>
        <taxon>Spermatophyta</taxon>
        <taxon>Magnoliopsida</taxon>
        <taxon>Liliopsida</taxon>
        <taxon>Poales</taxon>
        <taxon>Poaceae</taxon>
        <taxon>PACMAD clade</taxon>
        <taxon>Arundinoideae</taxon>
        <taxon>Arundineae</taxon>
        <taxon>Arundo</taxon>
    </lineage>
</organism>
<reference evidence="1" key="1">
    <citation type="submission" date="2014-09" db="EMBL/GenBank/DDBJ databases">
        <authorList>
            <person name="Magalhaes I.L.F."/>
            <person name="Oliveira U."/>
            <person name="Santos F.R."/>
            <person name="Vidigal T.H.D.A."/>
            <person name="Brescovit A.D."/>
            <person name="Santos A.J."/>
        </authorList>
    </citation>
    <scope>NUCLEOTIDE SEQUENCE</scope>
    <source>
        <tissue evidence="1">Shoot tissue taken approximately 20 cm above the soil surface</tissue>
    </source>
</reference>
<proteinExistence type="predicted"/>
<dbReference type="EMBL" id="GBRH01175188">
    <property type="protein sequence ID" value="JAE22708.1"/>
    <property type="molecule type" value="Transcribed_RNA"/>
</dbReference>
<evidence type="ECO:0000313" key="1">
    <source>
        <dbReference type="EMBL" id="JAE22708.1"/>
    </source>
</evidence>
<sequence length="54" mass="6168">MSLRVPLIPRRRGVLTANSDPLAHIERRRIKPVNVDVLKDAWPEELPMDIKLAA</sequence>
<reference evidence="1" key="2">
    <citation type="journal article" date="2015" name="Data Brief">
        <title>Shoot transcriptome of the giant reed, Arundo donax.</title>
        <authorList>
            <person name="Barrero R.A."/>
            <person name="Guerrero F.D."/>
            <person name="Moolhuijzen P."/>
            <person name="Goolsby J.A."/>
            <person name="Tidwell J."/>
            <person name="Bellgard S.E."/>
            <person name="Bellgard M.I."/>
        </authorList>
    </citation>
    <scope>NUCLEOTIDE SEQUENCE</scope>
    <source>
        <tissue evidence="1">Shoot tissue taken approximately 20 cm above the soil surface</tissue>
    </source>
</reference>
<accession>A0A0A9GPW3</accession>